<dbReference type="InterPro" id="IPR015915">
    <property type="entry name" value="Kelch-typ_b-propeller"/>
</dbReference>
<dbReference type="Gramene" id="RZC45071">
    <property type="protein sequence ID" value="RZC45071"/>
    <property type="gene ID" value="C5167_038013"/>
</dbReference>
<reference evidence="1 2" key="1">
    <citation type="journal article" date="2018" name="Science">
        <title>The opium poppy genome and morphinan production.</title>
        <authorList>
            <person name="Guo L."/>
            <person name="Winzer T."/>
            <person name="Yang X."/>
            <person name="Li Y."/>
            <person name="Ning Z."/>
            <person name="He Z."/>
            <person name="Teodor R."/>
            <person name="Lu Y."/>
            <person name="Bowser T.A."/>
            <person name="Graham I.A."/>
            <person name="Ye K."/>
        </authorList>
    </citation>
    <scope>NUCLEOTIDE SEQUENCE [LARGE SCALE GENOMIC DNA]</scope>
    <source>
        <strain evidence="2">cv. HN1</strain>
        <tissue evidence="1">Leaves</tissue>
    </source>
</reference>
<dbReference type="PANTHER" id="PTHR47850">
    <property type="entry name" value="F-BOX/KELCH-REPEAT PROTEIN OR23"/>
    <property type="match status" value="1"/>
</dbReference>
<organism evidence="1 2">
    <name type="scientific">Papaver somniferum</name>
    <name type="common">Opium poppy</name>
    <dbReference type="NCBI Taxonomy" id="3469"/>
    <lineage>
        <taxon>Eukaryota</taxon>
        <taxon>Viridiplantae</taxon>
        <taxon>Streptophyta</taxon>
        <taxon>Embryophyta</taxon>
        <taxon>Tracheophyta</taxon>
        <taxon>Spermatophyta</taxon>
        <taxon>Magnoliopsida</taxon>
        <taxon>Ranunculales</taxon>
        <taxon>Papaveraceae</taxon>
        <taxon>Papaveroideae</taxon>
        <taxon>Papaver</taxon>
    </lineage>
</organism>
<proteinExistence type="predicted"/>
<protein>
    <submittedName>
        <fullName evidence="1">Uncharacterized protein</fullName>
    </submittedName>
</protein>
<dbReference type="EMBL" id="CM010715">
    <property type="protein sequence ID" value="RZC45071.1"/>
    <property type="molecule type" value="Genomic_DNA"/>
</dbReference>
<keyword evidence="2" id="KW-1185">Reference proteome</keyword>
<accession>A0A4Y7IBP4</accession>
<dbReference type="PANTHER" id="PTHR47850:SF1">
    <property type="entry name" value="F-BOX_KELCH-REPEAT PROTEIN OR23"/>
    <property type="match status" value="1"/>
</dbReference>
<dbReference type="Proteomes" id="UP000316621">
    <property type="component" value="Chromosome 1"/>
</dbReference>
<gene>
    <name evidence="1" type="ORF">C5167_038013</name>
</gene>
<dbReference type="AlphaFoldDB" id="A0A4Y7IBP4"/>
<evidence type="ECO:0000313" key="1">
    <source>
        <dbReference type="EMBL" id="RZC45071.1"/>
    </source>
</evidence>
<dbReference type="SUPFAM" id="SSF117281">
    <property type="entry name" value="Kelch motif"/>
    <property type="match status" value="1"/>
</dbReference>
<sequence length="91" mass="11145">MNSVECYNVEKDEWIALDGLPRCRAGCVGFLAGREKKSSFGLWVDMRWSNLRIEKWWIWREIGDMWGEWERRKLEMWLLWMVVKIGICQWF</sequence>
<evidence type="ECO:0000313" key="2">
    <source>
        <dbReference type="Proteomes" id="UP000316621"/>
    </source>
</evidence>
<name>A0A4Y7IBP4_PAPSO</name>